<protein>
    <submittedName>
        <fullName evidence="1">Uncharacterized protein</fullName>
    </submittedName>
</protein>
<evidence type="ECO:0000313" key="1">
    <source>
        <dbReference type="EMBL" id="KAJ8312322.1"/>
    </source>
</evidence>
<proteinExistence type="predicted"/>
<evidence type="ECO:0000313" key="2">
    <source>
        <dbReference type="Proteomes" id="UP001217089"/>
    </source>
</evidence>
<accession>A0ABQ9F4N8</accession>
<comment type="caution">
    <text evidence="1">The sequence shown here is derived from an EMBL/GenBank/DDBJ whole genome shotgun (WGS) entry which is preliminary data.</text>
</comment>
<organism evidence="1 2">
    <name type="scientific">Tegillarca granosa</name>
    <name type="common">Malaysian cockle</name>
    <name type="synonym">Anadara granosa</name>
    <dbReference type="NCBI Taxonomy" id="220873"/>
    <lineage>
        <taxon>Eukaryota</taxon>
        <taxon>Metazoa</taxon>
        <taxon>Spiralia</taxon>
        <taxon>Lophotrochozoa</taxon>
        <taxon>Mollusca</taxon>
        <taxon>Bivalvia</taxon>
        <taxon>Autobranchia</taxon>
        <taxon>Pteriomorphia</taxon>
        <taxon>Arcoida</taxon>
        <taxon>Arcoidea</taxon>
        <taxon>Arcidae</taxon>
        <taxon>Tegillarca</taxon>
    </lineage>
</organism>
<sequence>MNILGYDNDDLGCTMWTKQSRCSERFKLRRKSVYVTTCDTYSFNYHYRDTIVLKHKIRMMDRSCEQDLTEGVAGIKT</sequence>
<name>A0ABQ9F4N8_TEGGR</name>
<dbReference type="Proteomes" id="UP001217089">
    <property type="component" value="Unassembled WGS sequence"/>
</dbReference>
<keyword evidence="2" id="KW-1185">Reference proteome</keyword>
<reference evidence="1 2" key="1">
    <citation type="submission" date="2022-12" db="EMBL/GenBank/DDBJ databases">
        <title>Chromosome-level genome of Tegillarca granosa.</title>
        <authorList>
            <person name="Kim J."/>
        </authorList>
    </citation>
    <scope>NUCLEOTIDE SEQUENCE [LARGE SCALE GENOMIC DNA]</scope>
    <source>
        <strain evidence="1">Teg-2019</strain>
        <tissue evidence="1">Adductor muscle</tissue>
    </source>
</reference>
<dbReference type="EMBL" id="JARBDR010000440">
    <property type="protein sequence ID" value="KAJ8312322.1"/>
    <property type="molecule type" value="Genomic_DNA"/>
</dbReference>
<gene>
    <name evidence="1" type="ORF">KUTeg_009695</name>
</gene>